<reference evidence="1 2" key="1">
    <citation type="submission" date="2015-03" db="EMBL/GenBank/DDBJ databases">
        <authorList>
            <person name="Murphy D."/>
        </authorList>
    </citation>
    <scope>NUCLEOTIDE SEQUENCE [LARGE SCALE GENOMIC DNA]</scope>
    <source>
        <strain evidence="1 2">BR165/97</strain>
    </source>
</reference>
<dbReference type="AlphaFoldDB" id="A0A0T9M0H8"/>
<evidence type="ECO:0000313" key="2">
    <source>
        <dbReference type="Proteomes" id="UP000038750"/>
    </source>
</evidence>
<name>A0A0T9M0H8_YERIN</name>
<dbReference type="RefSeq" id="WP_268989730.1">
    <property type="nucleotide sequence ID" value="NZ_CPZJ01000004.1"/>
</dbReference>
<proteinExistence type="predicted"/>
<dbReference type="Proteomes" id="UP000038750">
    <property type="component" value="Unassembled WGS sequence"/>
</dbReference>
<organism evidence="1 2">
    <name type="scientific">Yersinia intermedia</name>
    <dbReference type="NCBI Taxonomy" id="631"/>
    <lineage>
        <taxon>Bacteria</taxon>
        <taxon>Pseudomonadati</taxon>
        <taxon>Pseudomonadota</taxon>
        <taxon>Gammaproteobacteria</taxon>
        <taxon>Enterobacterales</taxon>
        <taxon>Yersiniaceae</taxon>
        <taxon>Yersinia</taxon>
    </lineage>
</organism>
<sequence>MLIKEVFVGSYLILKVVFRQLAAAVAKQTLLEMSHVEITS</sequence>
<evidence type="ECO:0000313" key="1">
    <source>
        <dbReference type="EMBL" id="CNF46347.1"/>
    </source>
</evidence>
<dbReference type="EMBL" id="CPZJ01000004">
    <property type="protein sequence ID" value="CNF46347.1"/>
    <property type="molecule type" value="Genomic_DNA"/>
</dbReference>
<accession>A0A0T9M0H8</accession>
<gene>
    <name evidence="1" type="ORF">ERS008530_01257</name>
</gene>
<protein>
    <submittedName>
        <fullName evidence="1">Uncharacterized protein</fullName>
    </submittedName>
</protein>